<accession>A0A284RJD8</accession>
<feature type="region of interest" description="Disordered" evidence="1">
    <location>
        <begin position="746"/>
        <end position="767"/>
    </location>
</feature>
<name>A0A284RJD8_ARMOS</name>
<reference evidence="3" key="1">
    <citation type="journal article" date="2017" name="Nat. Ecol. Evol.">
        <title>Genome expansion and lineage-specific genetic innovations in the forest pathogenic fungi Armillaria.</title>
        <authorList>
            <person name="Sipos G."/>
            <person name="Prasanna A.N."/>
            <person name="Walter M.C."/>
            <person name="O'Connor E."/>
            <person name="Balint B."/>
            <person name="Krizsan K."/>
            <person name="Kiss B."/>
            <person name="Hess J."/>
            <person name="Varga T."/>
            <person name="Slot J."/>
            <person name="Riley R."/>
            <person name="Boka B."/>
            <person name="Rigling D."/>
            <person name="Barry K."/>
            <person name="Lee J."/>
            <person name="Mihaltcheva S."/>
            <person name="LaButti K."/>
            <person name="Lipzen A."/>
            <person name="Waldron R."/>
            <person name="Moloney N.M."/>
            <person name="Sperisen C."/>
            <person name="Kredics L."/>
            <person name="Vagvoelgyi C."/>
            <person name="Patrignani A."/>
            <person name="Fitzpatrick D."/>
            <person name="Nagy I."/>
            <person name="Doyle S."/>
            <person name="Anderson J.B."/>
            <person name="Grigoriev I.V."/>
            <person name="Gueldener U."/>
            <person name="Muensterkoetter M."/>
            <person name="Nagy L.G."/>
        </authorList>
    </citation>
    <scope>NUCLEOTIDE SEQUENCE [LARGE SCALE GENOMIC DNA]</scope>
    <source>
        <strain evidence="3">C18/9</strain>
    </source>
</reference>
<keyword evidence="3" id="KW-1185">Reference proteome</keyword>
<sequence>MACVHLNFGILSLHYLCFNLSIDLHHVLSIYVRIIPPSSAALPLCLILTLVPHCSRIHKRKDRSPSVDAGSAVASVGPDVIRSFGVDGTPRKKAKAVSILDIPSGRSQGSGGRGRNIAGGKAHASPRSKDLLPPVTIVSRQRRTSASTRFVSPSIGDVSGDEIDSVVGASARGESDYGDDSAVASFVDVEVEESDGDARSVSSADNDMEVDWDADRGHDADDVGVVPGGRDKSGDEDGDGSALSDVNDNSYADFPVVDVSKRSTHMSVKTEKGKYVESLITAGQHSDVASDDDDFIDPTVSGEQVQARDIRVASDPDSSSVYLDDLYPDPILPRRSLGARATVLGHRGGRKGGSSTHSSLNRKLAVDVSVSNSDAVFDKTLVLAAPERSLDVDADGEGGSSAVQNPKVVSRIPSLPADSDTPSAAKKRGKARKGASSVTQTAMPPKSPSPKKRGRVSAVTSEPRALRSSSRAKSTSTAASKREPASPALAGGSSDAPMSGIAASILRLSGAKLRDAIGRLVGTPERDSSPDIDVTRPVLRLSSETRTLPSAGSSLDMDEPDDPELRVLLARFMEARLVQLKIYENMALIGPFRPVVPSGLDPDTYETPIYYTFDDIASLYKISSLACVKSLVEMFSFSHYGAFVNPARAPLGTLTVMNRKASVSNETAVCLMSGVVTECLLFDSTVIGGYNGASGVHGGKRMHRIRIKPFQQFWRRDQTVWAVTFDLRFGEATCISDSGIQFPTRVEDPVGKTNKNSKFPSYPATPARRTHVPKALKAASTLPGAGYASSMGFGDDIPIYDGHDRAGSHFLFWPSDFDNLTALPRYTLDRDLDVFTLVTVGYSLGVWSTYNDQPRVGTNVLFVIVLGSAPSRSLLEAKNLLN</sequence>
<dbReference type="STRING" id="47428.A0A284RJD8"/>
<evidence type="ECO:0000313" key="3">
    <source>
        <dbReference type="Proteomes" id="UP000219338"/>
    </source>
</evidence>
<feature type="region of interest" description="Disordered" evidence="1">
    <location>
        <begin position="391"/>
        <end position="496"/>
    </location>
</feature>
<dbReference type="OrthoDB" id="3065719at2759"/>
<evidence type="ECO:0000313" key="2">
    <source>
        <dbReference type="EMBL" id="SJL08852.1"/>
    </source>
</evidence>
<gene>
    <name evidence="2" type="ORF">ARMOST_12223</name>
</gene>
<organism evidence="2 3">
    <name type="scientific">Armillaria ostoyae</name>
    <name type="common">Armillaria root rot fungus</name>
    <dbReference type="NCBI Taxonomy" id="47428"/>
    <lineage>
        <taxon>Eukaryota</taxon>
        <taxon>Fungi</taxon>
        <taxon>Dikarya</taxon>
        <taxon>Basidiomycota</taxon>
        <taxon>Agaricomycotina</taxon>
        <taxon>Agaricomycetes</taxon>
        <taxon>Agaricomycetidae</taxon>
        <taxon>Agaricales</taxon>
        <taxon>Marasmiineae</taxon>
        <taxon>Physalacriaceae</taxon>
        <taxon>Armillaria</taxon>
    </lineage>
</organism>
<feature type="region of interest" description="Disordered" evidence="1">
    <location>
        <begin position="102"/>
        <end position="161"/>
    </location>
</feature>
<dbReference type="AlphaFoldDB" id="A0A284RJD8"/>
<dbReference type="EMBL" id="FUEG01000009">
    <property type="protein sequence ID" value="SJL08852.1"/>
    <property type="molecule type" value="Genomic_DNA"/>
</dbReference>
<proteinExistence type="predicted"/>
<feature type="region of interest" description="Disordered" evidence="1">
    <location>
        <begin position="191"/>
        <end position="249"/>
    </location>
</feature>
<feature type="compositionally biased region" description="Low complexity" evidence="1">
    <location>
        <begin position="466"/>
        <end position="479"/>
    </location>
</feature>
<protein>
    <submittedName>
        <fullName evidence="2">Uncharacterized protein</fullName>
    </submittedName>
</protein>
<evidence type="ECO:0000256" key="1">
    <source>
        <dbReference type="SAM" id="MobiDB-lite"/>
    </source>
</evidence>
<dbReference type="Proteomes" id="UP000219338">
    <property type="component" value="Unassembled WGS sequence"/>
</dbReference>